<dbReference type="EMBL" id="MCOG01000013">
    <property type="protein sequence ID" value="ORY80152.1"/>
    <property type="molecule type" value="Genomic_DNA"/>
</dbReference>
<name>A0A1Y2F8C6_9FUNG</name>
<keyword evidence="3" id="KW-1185">Reference proteome</keyword>
<dbReference type="InterPro" id="IPR028015">
    <property type="entry name" value="CCDC84-like"/>
</dbReference>
<evidence type="ECO:0000256" key="1">
    <source>
        <dbReference type="SAM" id="MobiDB-lite"/>
    </source>
</evidence>
<comment type="caution">
    <text evidence="2">The sequence shown here is derived from an EMBL/GenBank/DDBJ whole genome shotgun (WGS) entry which is preliminary data.</text>
</comment>
<evidence type="ECO:0000313" key="2">
    <source>
        <dbReference type="EMBL" id="ORY80152.1"/>
    </source>
</evidence>
<dbReference type="PANTHER" id="PTHR31198:SF1">
    <property type="entry name" value="CENTROSOMAL AT-AC SPLICING FACTOR"/>
    <property type="match status" value="1"/>
</dbReference>
<gene>
    <name evidence="2" type="ORF">LY90DRAFT_697981</name>
</gene>
<evidence type="ECO:0000313" key="3">
    <source>
        <dbReference type="Proteomes" id="UP000193920"/>
    </source>
</evidence>
<dbReference type="OrthoDB" id="2147116at2759"/>
<dbReference type="STRING" id="1754190.A0A1Y2F8C6"/>
<sequence length="343" mass="40817">MEYNFFFCEICNRNQIKNKRHIYSKKHRERLDFLLRRQNEKIVKLSTFLENIKIIEEDIEQPEIWCLFCKTTIKSSNSYIACKHIFLHLSYENHIDSINEFWKEQRPDKGKWKKEQFYLNKNEINKFLKLSEIVLEESNKKKKKRIQENHQNSKNSQEINNLKKRNIDQNNDIKTNTILNINDLNANDNNVFNNNIINNKIPFRTVKAYGQNLTCISINPTNKIKTNIYDENSVPLWMIDSNSESENNSEDDQLDIKLNINQKINDNPIIGPPINLFLSHKDKERRSKLNPKRLGSTLDRNKKISKNWMPNFGGIWNLGPRSATRKEFLKKFKNKSNQSNKDN</sequence>
<feature type="compositionally biased region" description="Polar residues" evidence="1">
    <location>
        <begin position="149"/>
        <end position="160"/>
    </location>
</feature>
<dbReference type="Pfam" id="PF14968">
    <property type="entry name" value="CCDC84"/>
    <property type="match status" value="1"/>
</dbReference>
<dbReference type="AlphaFoldDB" id="A0A1Y2F8C6"/>
<protein>
    <submittedName>
        <fullName evidence="2">Uncharacterized protein</fullName>
    </submittedName>
</protein>
<feature type="region of interest" description="Disordered" evidence="1">
    <location>
        <begin position="141"/>
        <end position="164"/>
    </location>
</feature>
<organism evidence="2 3">
    <name type="scientific">Neocallimastix californiae</name>
    <dbReference type="NCBI Taxonomy" id="1754190"/>
    <lineage>
        <taxon>Eukaryota</taxon>
        <taxon>Fungi</taxon>
        <taxon>Fungi incertae sedis</taxon>
        <taxon>Chytridiomycota</taxon>
        <taxon>Chytridiomycota incertae sedis</taxon>
        <taxon>Neocallimastigomycetes</taxon>
        <taxon>Neocallimastigales</taxon>
        <taxon>Neocallimastigaceae</taxon>
        <taxon>Neocallimastix</taxon>
    </lineage>
</organism>
<accession>A0A1Y2F8C6</accession>
<dbReference type="PANTHER" id="PTHR31198">
    <property type="entry name" value="COILED-COIL DOMAIN-CONTAINING PROTEIN 84"/>
    <property type="match status" value="1"/>
</dbReference>
<proteinExistence type="predicted"/>
<reference evidence="2 3" key="1">
    <citation type="submission" date="2016-08" db="EMBL/GenBank/DDBJ databases">
        <title>A Parts List for Fungal Cellulosomes Revealed by Comparative Genomics.</title>
        <authorList>
            <consortium name="DOE Joint Genome Institute"/>
            <person name="Haitjema C.H."/>
            <person name="Gilmore S.P."/>
            <person name="Henske J.K."/>
            <person name="Solomon K.V."/>
            <person name="De Groot R."/>
            <person name="Kuo A."/>
            <person name="Mondo S.J."/>
            <person name="Salamov A.A."/>
            <person name="Labutti K."/>
            <person name="Zhao Z."/>
            <person name="Chiniquy J."/>
            <person name="Barry K."/>
            <person name="Brewer H.M."/>
            <person name="Purvine S.O."/>
            <person name="Wright A.T."/>
            <person name="Boxma B."/>
            <person name="Van Alen T."/>
            <person name="Hackstein J.H."/>
            <person name="Baker S.E."/>
            <person name="Grigoriev I.V."/>
            <person name="O'Malley M.A."/>
        </authorList>
    </citation>
    <scope>NUCLEOTIDE SEQUENCE [LARGE SCALE GENOMIC DNA]</scope>
    <source>
        <strain evidence="2 3">G1</strain>
    </source>
</reference>
<dbReference type="Proteomes" id="UP000193920">
    <property type="component" value="Unassembled WGS sequence"/>
</dbReference>